<sequence length="135" mass="14949">MICFLLPAILASARIAHFSQVPCACEEIWHCARHPALHQRRSSCPSAPAKINGQLLLNRAPGLSLKAIKWRAQRKKRAFFWQALATLLAPGDRAAWRQSPDNSSTKGGRADRPPPGSRKGIARMSPRQYTVCPQT</sequence>
<dbReference type="Proteomes" id="UP001066276">
    <property type="component" value="Chromosome 7"/>
</dbReference>
<proteinExistence type="predicted"/>
<keyword evidence="2" id="KW-0732">Signal</keyword>
<comment type="caution">
    <text evidence="3">The sequence shown here is derived from an EMBL/GenBank/DDBJ whole genome shotgun (WGS) entry which is preliminary data.</text>
</comment>
<gene>
    <name evidence="3" type="ORF">NDU88_008666</name>
</gene>
<feature type="chain" id="PRO_5043742570" description="Secreted protein" evidence="2">
    <location>
        <begin position="19"/>
        <end position="135"/>
    </location>
</feature>
<evidence type="ECO:0000313" key="3">
    <source>
        <dbReference type="EMBL" id="KAJ1130313.1"/>
    </source>
</evidence>
<feature type="signal peptide" evidence="2">
    <location>
        <begin position="1"/>
        <end position="18"/>
    </location>
</feature>
<organism evidence="3 4">
    <name type="scientific">Pleurodeles waltl</name>
    <name type="common">Iberian ribbed newt</name>
    <dbReference type="NCBI Taxonomy" id="8319"/>
    <lineage>
        <taxon>Eukaryota</taxon>
        <taxon>Metazoa</taxon>
        <taxon>Chordata</taxon>
        <taxon>Craniata</taxon>
        <taxon>Vertebrata</taxon>
        <taxon>Euteleostomi</taxon>
        <taxon>Amphibia</taxon>
        <taxon>Batrachia</taxon>
        <taxon>Caudata</taxon>
        <taxon>Salamandroidea</taxon>
        <taxon>Salamandridae</taxon>
        <taxon>Pleurodelinae</taxon>
        <taxon>Pleurodeles</taxon>
    </lineage>
</organism>
<protein>
    <recommendedName>
        <fullName evidence="5">Secreted protein</fullName>
    </recommendedName>
</protein>
<feature type="region of interest" description="Disordered" evidence="1">
    <location>
        <begin position="93"/>
        <end position="135"/>
    </location>
</feature>
<dbReference type="EMBL" id="JANPWB010000011">
    <property type="protein sequence ID" value="KAJ1130313.1"/>
    <property type="molecule type" value="Genomic_DNA"/>
</dbReference>
<name>A0AAV7PPZ8_PLEWA</name>
<evidence type="ECO:0008006" key="5">
    <source>
        <dbReference type="Google" id="ProtNLM"/>
    </source>
</evidence>
<evidence type="ECO:0000313" key="4">
    <source>
        <dbReference type="Proteomes" id="UP001066276"/>
    </source>
</evidence>
<evidence type="ECO:0000256" key="2">
    <source>
        <dbReference type="SAM" id="SignalP"/>
    </source>
</evidence>
<accession>A0AAV7PPZ8</accession>
<dbReference type="AlphaFoldDB" id="A0AAV7PPZ8"/>
<keyword evidence="4" id="KW-1185">Reference proteome</keyword>
<reference evidence="3" key="1">
    <citation type="journal article" date="2022" name="bioRxiv">
        <title>Sequencing and chromosome-scale assembly of the giantPleurodeles waltlgenome.</title>
        <authorList>
            <person name="Brown T."/>
            <person name="Elewa A."/>
            <person name="Iarovenko S."/>
            <person name="Subramanian E."/>
            <person name="Araus A.J."/>
            <person name="Petzold A."/>
            <person name="Susuki M."/>
            <person name="Suzuki K.-i.T."/>
            <person name="Hayashi T."/>
            <person name="Toyoda A."/>
            <person name="Oliveira C."/>
            <person name="Osipova E."/>
            <person name="Leigh N.D."/>
            <person name="Simon A."/>
            <person name="Yun M.H."/>
        </authorList>
    </citation>
    <scope>NUCLEOTIDE SEQUENCE</scope>
    <source>
        <strain evidence="3">20211129_DDA</strain>
        <tissue evidence="3">Liver</tissue>
    </source>
</reference>
<evidence type="ECO:0000256" key="1">
    <source>
        <dbReference type="SAM" id="MobiDB-lite"/>
    </source>
</evidence>